<name>A0ABT4ZS99_9CYAN</name>
<evidence type="ECO:0000313" key="2">
    <source>
        <dbReference type="Proteomes" id="UP001211711"/>
    </source>
</evidence>
<keyword evidence="2" id="KW-1185">Reference proteome</keyword>
<gene>
    <name evidence="1" type="ORF">PN497_13090</name>
</gene>
<dbReference type="EMBL" id="JAQMTI010000155">
    <property type="protein sequence ID" value="MDB9442288.1"/>
    <property type="molecule type" value="Genomic_DNA"/>
</dbReference>
<organism evidence="1 2">
    <name type="scientific">Sphaerospermopsis kisseleviana CS-549</name>
    <dbReference type="NCBI Taxonomy" id="3021783"/>
    <lineage>
        <taxon>Bacteria</taxon>
        <taxon>Bacillati</taxon>
        <taxon>Cyanobacteriota</taxon>
        <taxon>Cyanophyceae</taxon>
        <taxon>Nostocales</taxon>
        <taxon>Aphanizomenonaceae</taxon>
        <taxon>Sphaerospermopsis</taxon>
        <taxon>Sphaerospermopsis kisseleviana</taxon>
    </lineage>
</organism>
<evidence type="ECO:0000313" key="1">
    <source>
        <dbReference type="EMBL" id="MDB9442288.1"/>
    </source>
</evidence>
<dbReference type="Proteomes" id="UP001211711">
    <property type="component" value="Unassembled WGS sequence"/>
</dbReference>
<evidence type="ECO:0008006" key="3">
    <source>
        <dbReference type="Google" id="ProtNLM"/>
    </source>
</evidence>
<dbReference type="RefSeq" id="WP_272110354.1">
    <property type="nucleotide sequence ID" value="NZ_JAQMTI010000155.1"/>
</dbReference>
<comment type="caution">
    <text evidence="1">The sequence shown here is derived from an EMBL/GenBank/DDBJ whole genome shotgun (WGS) entry which is preliminary data.</text>
</comment>
<reference evidence="1 2" key="1">
    <citation type="submission" date="2023-01" db="EMBL/GenBank/DDBJ databases">
        <title>Genomes from the Australian National Cyanobacteria Reference Collection.</title>
        <authorList>
            <person name="Willis A."/>
            <person name="Lee E.M.F."/>
        </authorList>
    </citation>
    <scope>NUCLEOTIDE SEQUENCE [LARGE SCALE GENOMIC DNA]</scope>
    <source>
        <strain evidence="1 2">CS-549</strain>
    </source>
</reference>
<proteinExistence type="predicted"/>
<sequence>MIGNNITHYPLPITHYPLPITHYPLPITKPHRYDHYFNGLDIK</sequence>
<protein>
    <recommendedName>
        <fullName evidence="3">Alpha/beta hydrolase</fullName>
    </recommendedName>
</protein>
<accession>A0ABT4ZS99</accession>